<accession>A0A9Q0F6H4</accession>
<reference evidence="3" key="1">
    <citation type="submission" date="2022-02" db="EMBL/GenBank/DDBJ databases">
        <authorList>
            <person name="Henning P.M."/>
            <person name="McCubbin A.G."/>
            <person name="Shore J.S."/>
        </authorList>
    </citation>
    <scope>NUCLEOTIDE SEQUENCE</scope>
    <source>
        <strain evidence="3">F60SS</strain>
        <tissue evidence="3">Leaves</tissue>
    </source>
</reference>
<evidence type="ECO:0000256" key="1">
    <source>
        <dbReference type="SAM" id="Coils"/>
    </source>
</evidence>
<feature type="region of interest" description="Disordered" evidence="2">
    <location>
        <begin position="31"/>
        <end position="176"/>
    </location>
</feature>
<keyword evidence="1" id="KW-0175">Coiled coil</keyword>
<evidence type="ECO:0000313" key="3">
    <source>
        <dbReference type="EMBL" id="KAJ4825858.1"/>
    </source>
</evidence>
<feature type="coiled-coil region" evidence="1">
    <location>
        <begin position="917"/>
        <end position="958"/>
    </location>
</feature>
<feature type="region of interest" description="Disordered" evidence="2">
    <location>
        <begin position="1126"/>
        <end position="1156"/>
    </location>
</feature>
<dbReference type="Proteomes" id="UP001141552">
    <property type="component" value="Unassembled WGS sequence"/>
</dbReference>
<feature type="coiled-coil region" evidence="1">
    <location>
        <begin position="481"/>
        <end position="522"/>
    </location>
</feature>
<dbReference type="OrthoDB" id="658575at2759"/>
<feature type="compositionally biased region" description="Basic and acidic residues" evidence="2">
    <location>
        <begin position="89"/>
        <end position="98"/>
    </location>
</feature>
<feature type="coiled-coil region" evidence="1">
    <location>
        <begin position="185"/>
        <end position="436"/>
    </location>
</feature>
<gene>
    <name evidence="3" type="ORF">Tsubulata_034406</name>
</gene>
<feature type="compositionally biased region" description="Basic and acidic residues" evidence="2">
    <location>
        <begin position="1145"/>
        <end position="1156"/>
    </location>
</feature>
<proteinExistence type="predicted"/>
<dbReference type="AlphaFoldDB" id="A0A9Q0F6H4"/>
<feature type="coiled-coil region" evidence="1">
    <location>
        <begin position="780"/>
        <end position="864"/>
    </location>
</feature>
<keyword evidence="4" id="KW-1185">Reference proteome</keyword>
<feature type="compositionally biased region" description="Basic and acidic residues" evidence="2">
    <location>
        <begin position="1075"/>
        <end position="1098"/>
    </location>
</feature>
<feature type="compositionally biased region" description="Polar residues" evidence="2">
    <location>
        <begin position="157"/>
        <end position="175"/>
    </location>
</feature>
<organism evidence="3 4">
    <name type="scientific">Turnera subulata</name>
    <dbReference type="NCBI Taxonomy" id="218843"/>
    <lineage>
        <taxon>Eukaryota</taxon>
        <taxon>Viridiplantae</taxon>
        <taxon>Streptophyta</taxon>
        <taxon>Embryophyta</taxon>
        <taxon>Tracheophyta</taxon>
        <taxon>Spermatophyta</taxon>
        <taxon>Magnoliopsida</taxon>
        <taxon>eudicotyledons</taxon>
        <taxon>Gunneridae</taxon>
        <taxon>Pentapetalae</taxon>
        <taxon>rosids</taxon>
        <taxon>fabids</taxon>
        <taxon>Malpighiales</taxon>
        <taxon>Passifloraceae</taxon>
        <taxon>Turnera</taxon>
    </lineage>
</organism>
<feature type="region of interest" description="Disordered" evidence="2">
    <location>
        <begin position="1054"/>
        <end position="1098"/>
    </location>
</feature>
<dbReference type="PANTHER" id="PTHR47270:SF3">
    <property type="entry name" value="HYPOTETICAL PROTEIN"/>
    <property type="match status" value="1"/>
</dbReference>
<dbReference type="EMBL" id="JAKUCV010006793">
    <property type="protein sequence ID" value="KAJ4825858.1"/>
    <property type="molecule type" value="Genomic_DNA"/>
</dbReference>
<protein>
    <submittedName>
        <fullName evidence="3">Uncharacterized protein</fullName>
    </submittedName>
</protein>
<feature type="compositionally biased region" description="Polar residues" evidence="2">
    <location>
        <begin position="133"/>
        <end position="144"/>
    </location>
</feature>
<feature type="coiled-coil region" evidence="1">
    <location>
        <begin position="1000"/>
        <end position="1048"/>
    </location>
</feature>
<name>A0A9Q0F6H4_9ROSI</name>
<dbReference type="PANTHER" id="PTHR47270">
    <property type="entry name" value="PROTEIN MLP1-LIKE"/>
    <property type="match status" value="1"/>
</dbReference>
<feature type="compositionally biased region" description="Polar residues" evidence="2">
    <location>
        <begin position="1057"/>
        <end position="1071"/>
    </location>
</feature>
<feature type="compositionally biased region" description="Basic and acidic residues" evidence="2">
    <location>
        <begin position="122"/>
        <end position="132"/>
    </location>
</feature>
<comment type="caution">
    <text evidence="3">The sequence shown here is derived from an EMBL/GenBank/DDBJ whole genome shotgun (WGS) entry which is preliminary data.</text>
</comment>
<evidence type="ECO:0000313" key="4">
    <source>
        <dbReference type="Proteomes" id="UP001141552"/>
    </source>
</evidence>
<evidence type="ECO:0000256" key="2">
    <source>
        <dbReference type="SAM" id="MobiDB-lite"/>
    </source>
</evidence>
<sequence>MLMYSLAFRISSDSDLLVNLYQVKIQCLTPKAKPAAGDEESTETDSHKEDVNTDSGDVEIKSEESDSTAANRAGCFSSKDLASTPYQELEAKGEEDISNHSYDLAESPTGKVPLYPSNNASSDEHSRGERVLQDSTSSPNSAPQESYFGEQEHASRSNHSSFNSRITHPENLSQEDPQEFIAKLSGSSKSLLEAAENTIEELRREAKMWERNARKVTLELDILRKEYLEQSRCQANLDVELSTTCAECDGLQKEVEQLKKLIEKPNEKPSPLEETAVQGKNAVHVIKELENDVQYQQEINANLDLQLKRSQGGNAELVSVLQELEESIEKQKAEIENFSSLHSKFNDMERSFQVIMEENRMLMNKMQELQDSKKSLQARVQALEQELEEKNETIEKTLMKEITELKSQLRELESDCQELTEENLDLLLKLKEIKNNSTEGSMPVTNSGSHVMDHESETIKLEEKMRKKLLMEADCDHNLTFRELESQKLEMEGKFQQLSAELREKTAERERLGADLLSKEDEIQNLLVHQEELKSKLSGVLKESNITSKCMKGLREESRALSSSVDSHDQILEKKSSELENGKQEMLLHLSKLKQENEELLTQKSALEAQLWQVTDERKSFELELESCSTHILSLRDDIERLRNEKEMQKVDAEQKLGKMRNQLLETQDECECTKRENSKLQSAVDKLIAEFSSLKKSNDELQRQQLELNEHCVNLESKLSESERSFANCSKRLKALEEKISLILEDSVSKETTLTSELDALVEENEVQNQRFNLLDQMYLEKLVEVENLHQKVEDLTKQLSVTRDERERMASEAIHEISGLHAAIVKLQEELNATENESEGKVKGLMEELSASRQSLEAMKTNNERISKLLLNYKSSEEKLKTNQIDLELKLTVSEYERQQVLEESTNLKTQFLKLETLQDETLALKNELNAIKSEKENLEASFAQISGQCKEMKAEKNMFIEKITSMQKAASELEDRKKYQVSLEEKVLRMEGDLMAKEALCEQYAEVNSELSRVKRSNKQLQRLIQQLQEEKTTIFTKAQSLEEKLMLREEQKNQSFSGNANSDSNQQRRGKQADKGYKTRDKNDTGGDDPARKIRVLEDKLPKAMEANSAYKAQLKIDRNCHSNRTKTDGGKGFLGSPRRASAEGEFVPKERFERTKSSLEAELKDIQERYFNMSLKYAEVEAQREELVMKLKASNDEKKWRK</sequence>
<feature type="coiled-coil region" evidence="1">
    <location>
        <begin position="583"/>
        <end position="740"/>
    </location>
</feature>
<reference evidence="3" key="2">
    <citation type="journal article" date="2023" name="Plants (Basel)">
        <title>Annotation of the Turnera subulata (Passifloraceae) Draft Genome Reveals the S-Locus Evolved after the Divergence of Turneroideae from Passifloroideae in a Stepwise Manner.</title>
        <authorList>
            <person name="Henning P.M."/>
            <person name="Roalson E.H."/>
            <person name="Mir W."/>
            <person name="McCubbin A.G."/>
            <person name="Shore J.S."/>
        </authorList>
    </citation>
    <scope>NUCLEOTIDE SEQUENCE</scope>
    <source>
        <strain evidence="3">F60SS</strain>
    </source>
</reference>